<dbReference type="AlphaFoldDB" id="A0A0J9XJU3"/>
<dbReference type="EMBL" id="CCBN010000024">
    <property type="protein sequence ID" value="CDO57648.1"/>
    <property type="molecule type" value="Genomic_DNA"/>
</dbReference>
<reference evidence="1" key="1">
    <citation type="submission" date="2014-03" db="EMBL/GenBank/DDBJ databases">
        <authorList>
            <person name="Casaregola S."/>
        </authorList>
    </citation>
    <scope>NUCLEOTIDE SEQUENCE [LARGE SCALE GENOMIC DNA]</scope>
    <source>
        <strain evidence="1">CLIB 918</strain>
    </source>
</reference>
<gene>
    <name evidence="1" type="ORF">BN980_GECA24s00109g</name>
</gene>
<proteinExistence type="predicted"/>
<accession>A0A0J9XJU3</accession>
<sequence length="336" mass="37897">MSSFRLFSALPEEIQYQILDSCSSKTLVAVSAASHKLNDIAGQVLSSRLSALCGLPTSAQVGKSGSTAAQISHGPLAFILKAYSPEDLSHTSVRWFDTEYCENNHFSDFDCNFEHPYCSQPSTAHNSDKDMNASQPLRKRRLDAAKRKKSHRDLIPQSKFTVISQIKSSAYGIRTPRRSHSRLPDLLAIGQQQEHEQQQHEQQLPQQLQLELQQPQLPQEKHFLNHQVAVLDILEGDAFGQLVIELVATPARSLLTNTVQILKKTHRIYPAWAQDHEYAVHNRELTLHLQVIKANGSTPLRNEFGENFDRFHIIVTDIVVNMAHLLHQLEKTPLVA</sequence>
<evidence type="ECO:0000313" key="1">
    <source>
        <dbReference type="EMBL" id="CDO57648.1"/>
    </source>
</evidence>
<evidence type="ECO:0000313" key="2">
    <source>
        <dbReference type="Proteomes" id="UP000242525"/>
    </source>
</evidence>
<evidence type="ECO:0008006" key="3">
    <source>
        <dbReference type="Google" id="ProtNLM"/>
    </source>
</evidence>
<comment type="caution">
    <text evidence="1">The sequence shown here is derived from an EMBL/GenBank/DDBJ whole genome shotgun (WGS) entry which is preliminary data.</text>
</comment>
<dbReference type="Proteomes" id="UP000242525">
    <property type="component" value="Unassembled WGS sequence"/>
</dbReference>
<protein>
    <recommendedName>
        <fullName evidence="3">F-box domain-containing protein</fullName>
    </recommendedName>
</protein>
<keyword evidence="2" id="KW-1185">Reference proteome</keyword>
<organism evidence="1 2">
    <name type="scientific">Geotrichum candidum</name>
    <name type="common">Oospora lactis</name>
    <name type="synonym">Dipodascus geotrichum</name>
    <dbReference type="NCBI Taxonomy" id="1173061"/>
    <lineage>
        <taxon>Eukaryota</taxon>
        <taxon>Fungi</taxon>
        <taxon>Dikarya</taxon>
        <taxon>Ascomycota</taxon>
        <taxon>Saccharomycotina</taxon>
        <taxon>Dipodascomycetes</taxon>
        <taxon>Dipodascales</taxon>
        <taxon>Dipodascaceae</taxon>
        <taxon>Geotrichum</taxon>
    </lineage>
</organism>
<name>A0A0J9XJU3_GEOCN</name>